<feature type="signal peptide" evidence="11">
    <location>
        <begin position="1"/>
        <end position="19"/>
    </location>
</feature>
<dbReference type="InterPro" id="IPR015424">
    <property type="entry name" value="PyrdxlP-dep_Trfase"/>
</dbReference>
<dbReference type="GO" id="GO:0005739">
    <property type="term" value="C:mitochondrion"/>
    <property type="evidence" value="ECO:0007669"/>
    <property type="project" value="UniProtKB-SubCell"/>
</dbReference>
<gene>
    <name evidence="12" type="ORF">QTG54_003652</name>
</gene>
<dbReference type="Gene3D" id="3.40.640.10">
    <property type="entry name" value="Type I PLP-dependent aspartate aminotransferase-like (Major domain)"/>
    <property type="match status" value="1"/>
</dbReference>
<comment type="pathway">
    <text evidence="3">Amino-acid biosynthesis; L-arginine biosynthesis; N(2)-acetyl-L-ornithine from L-glutamate: step 4/4.</text>
</comment>
<protein>
    <recommendedName>
        <fullName evidence="5">acetylornithine transaminase</fullName>
        <ecNumber evidence="5">2.6.1.11</ecNumber>
    </recommendedName>
</protein>
<dbReference type="CDD" id="cd00610">
    <property type="entry name" value="OAT_like"/>
    <property type="match status" value="1"/>
</dbReference>
<evidence type="ECO:0000256" key="5">
    <source>
        <dbReference type="ARBA" id="ARBA00012919"/>
    </source>
</evidence>
<dbReference type="GO" id="GO:0006526">
    <property type="term" value="P:L-arginine biosynthetic process"/>
    <property type="evidence" value="ECO:0007669"/>
    <property type="project" value="UniProtKB-ARBA"/>
</dbReference>
<comment type="caution">
    <text evidence="12">The sequence shown here is derived from an EMBL/GenBank/DDBJ whole genome shotgun (WGS) entry which is preliminary data.</text>
</comment>
<dbReference type="InterPro" id="IPR004636">
    <property type="entry name" value="AcOrn/SuccOrn_fam"/>
</dbReference>
<dbReference type="InterPro" id="IPR015421">
    <property type="entry name" value="PyrdxlP-dep_Trfase_major"/>
</dbReference>
<dbReference type="HAMAP" id="MF_01107">
    <property type="entry name" value="ArgD_aminotrans_3"/>
    <property type="match status" value="1"/>
</dbReference>
<dbReference type="PANTHER" id="PTHR11986:SF79">
    <property type="entry name" value="ACETYLORNITHINE AMINOTRANSFERASE, MITOCHONDRIAL"/>
    <property type="match status" value="1"/>
</dbReference>
<dbReference type="InterPro" id="IPR050103">
    <property type="entry name" value="Class-III_PLP-dep_AT"/>
</dbReference>
<evidence type="ECO:0000256" key="6">
    <source>
        <dbReference type="ARBA" id="ARBA00022576"/>
    </source>
</evidence>
<evidence type="ECO:0000256" key="3">
    <source>
        <dbReference type="ARBA" id="ARBA00005024"/>
    </source>
</evidence>
<evidence type="ECO:0000313" key="12">
    <source>
        <dbReference type="EMBL" id="KAK1745728.1"/>
    </source>
</evidence>
<dbReference type="SUPFAM" id="SSF53383">
    <property type="entry name" value="PLP-dependent transferases"/>
    <property type="match status" value="1"/>
</dbReference>
<evidence type="ECO:0000256" key="2">
    <source>
        <dbReference type="ARBA" id="ARBA00004173"/>
    </source>
</evidence>
<evidence type="ECO:0000256" key="7">
    <source>
        <dbReference type="ARBA" id="ARBA00022605"/>
    </source>
</evidence>
<dbReference type="Pfam" id="PF00202">
    <property type="entry name" value="Aminotran_3"/>
    <property type="match status" value="1"/>
</dbReference>
<accession>A0AAD8YGV2</accession>
<dbReference type="PANTHER" id="PTHR11986">
    <property type="entry name" value="AMINOTRANSFERASE CLASS III"/>
    <property type="match status" value="1"/>
</dbReference>
<dbReference type="NCBIfam" id="NF002325">
    <property type="entry name" value="PRK01278.1"/>
    <property type="match status" value="1"/>
</dbReference>
<keyword evidence="13" id="KW-1185">Reference proteome</keyword>
<dbReference type="GO" id="GO:0042802">
    <property type="term" value="F:identical protein binding"/>
    <property type="evidence" value="ECO:0007669"/>
    <property type="project" value="TreeGrafter"/>
</dbReference>
<dbReference type="EC" id="2.6.1.11" evidence="5"/>
<dbReference type="PROSITE" id="PS00600">
    <property type="entry name" value="AA_TRANSFER_CLASS_3"/>
    <property type="match status" value="1"/>
</dbReference>
<evidence type="ECO:0000256" key="9">
    <source>
        <dbReference type="ARBA" id="ARBA00022898"/>
    </source>
</evidence>
<evidence type="ECO:0000313" key="13">
    <source>
        <dbReference type="Proteomes" id="UP001224775"/>
    </source>
</evidence>
<dbReference type="GO" id="GO:0003992">
    <property type="term" value="F:N2-acetyl-L-ornithine:2-oxoglutarate 5-aminotransferase activity"/>
    <property type="evidence" value="ECO:0007669"/>
    <property type="project" value="UniProtKB-EC"/>
</dbReference>
<comment type="cofactor">
    <cofactor evidence="1">
        <name>pyridoxal 5'-phosphate</name>
        <dbReference type="ChEBI" id="CHEBI:597326"/>
    </cofactor>
</comment>
<evidence type="ECO:0000256" key="11">
    <source>
        <dbReference type="SAM" id="SignalP"/>
    </source>
</evidence>
<dbReference type="InterPro" id="IPR049704">
    <property type="entry name" value="Aminotrans_3_PPA_site"/>
</dbReference>
<evidence type="ECO:0000256" key="10">
    <source>
        <dbReference type="RuleBase" id="RU003560"/>
    </source>
</evidence>
<sequence length="476" mass="50511">MKIQSAILSVALAVSPATAFSSTSSHNVVSSTQLYSTIPKPGTVTTSLTPPSKLDSSNTPDLFESRVYKTYGRYPITFTSGHGCVLTDDTGKDYLDFVAGIATCALGHSNEALTSAITNQMKQLHHVSNLYYTPSQAQLANWLCTNSCADKAFFCNSGAESNEAAIKLARRHANDRGITDPVIITAENSFHGRTLATVTATGQPKYHKGFTYGGEMVRGFKYTPYNDVEKLKALVEEINVTPEEDAKEGRKRGVAAIMMEPLQGEGGIRPGTVEFFAAARKLCDDNGALLICDEVQVGMGRSGSLWGHEQLGVEPDVFTSAKALGGGVPIGAMMAKGEAASVFGPGDHASTYGGNPLACAAGLAVAEYLSEHNVLENVRVRGEQLAAGLEDITNRYPSVLGETRGWGLLRGVVIKEDAGCTAAELVGDAMKEGLLLVAAGPSVVRFVPPLIVNEDEINEALARFEKAIEKRVGESS</sequence>
<keyword evidence="8 12" id="KW-0808">Transferase</keyword>
<dbReference type="InterPro" id="IPR015422">
    <property type="entry name" value="PyrdxlP-dep_Trfase_small"/>
</dbReference>
<dbReference type="PIRSF" id="PIRSF000521">
    <property type="entry name" value="Transaminase_4ab_Lys_Orn"/>
    <property type="match status" value="1"/>
</dbReference>
<dbReference type="NCBIfam" id="TIGR00707">
    <property type="entry name" value="argD"/>
    <property type="match status" value="1"/>
</dbReference>
<feature type="chain" id="PRO_5041976072" description="acetylornithine transaminase" evidence="11">
    <location>
        <begin position="20"/>
        <end position="476"/>
    </location>
</feature>
<reference evidence="12" key="1">
    <citation type="submission" date="2023-06" db="EMBL/GenBank/DDBJ databases">
        <title>Survivors Of The Sea: Transcriptome response of Skeletonema marinoi to long-term dormancy.</title>
        <authorList>
            <person name="Pinder M.I.M."/>
            <person name="Kourtchenko O."/>
            <person name="Robertson E.K."/>
            <person name="Larsson T."/>
            <person name="Maumus F."/>
            <person name="Osuna-Cruz C.M."/>
            <person name="Vancaester E."/>
            <person name="Stenow R."/>
            <person name="Vandepoele K."/>
            <person name="Ploug H."/>
            <person name="Bruchert V."/>
            <person name="Godhe A."/>
            <person name="Topel M."/>
        </authorList>
    </citation>
    <scope>NUCLEOTIDE SEQUENCE</scope>
    <source>
        <strain evidence="12">R05AC</strain>
    </source>
</reference>
<evidence type="ECO:0000256" key="8">
    <source>
        <dbReference type="ARBA" id="ARBA00022679"/>
    </source>
</evidence>
<dbReference type="AlphaFoldDB" id="A0AAD8YGV2"/>
<comment type="similarity">
    <text evidence="4 10">Belongs to the class-III pyridoxal-phosphate-dependent aminotransferase family.</text>
</comment>
<keyword evidence="7" id="KW-0028">Amino-acid biosynthesis</keyword>
<dbReference type="FunFam" id="3.40.640.10:FF:000004">
    <property type="entry name" value="Acetylornithine aminotransferase"/>
    <property type="match status" value="1"/>
</dbReference>
<dbReference type="Gene3D" id="3.90.1150.10">
    <property type="entry name" value="Aspartate Aminotransferase, domain 1"/>
    <property type="match status" value="1"/>
</dbReference>
<evidence type="ECO:0000256" key="1">
    <source>
        <dbReference type="ARBA" id="ARBA00001933"/>
    </source>
</evidence>
<dbReference type="EMBL" id="JATAAI010000005">
    <property type="protein sequence ID" value="KAK1745728.1"/>
    <property type="molecule type" value="Genomic_DNA"/>
</dbReference>
<keyword evidence="9 10" id="KW-0663">Pyridoxal phosphate</keyword>
<name>A0AAD8YGV2_9STRA</name>
<evidence type="ECO:0000256" key="4">
    <source>
        <dbReference type="ARBA" id="ARBA00008954"/>
    </source>
</evidence>
<comment type="subcellular location">
    <subcellularLocation>
        <location evidence="2">Mitochondrion</location>
    </subcellularLocation>
</comment>
<dbReference type="Proteomes" id="UP001224775">
    <property type="component" value="Unassembled WGS sequence"/>
</dbReference>
<keyword evidence="11" id="KW-0732">Signal</keyword>
<proteinExistence type="inferred from homology"/>
<organism evidence="12 13">
    <name type="scientific">Skeletonema marinoi</name>
    <dbReference type="NCBI Taxonomy" id="267567"/>
    <lineage>
        <taxon>Eukaryota</taxon>
        <taxon>Sar</taxon>
        <taxon>Stramenopiles</taxon>
        <taxon>Ochrophyta</taxon>
        <taxon>Bacillariophyta</taxon>
        <taxon>Coscinodiscophyceae</taxon>
        <taxon>Thalassiosirophycidae</taxon>
        <taxon>Thalassiosirales</taxon>
        <taxon>Skeletonemataceae</taxon>
        <taxon>Skeletonema</taxon>
        <taxon>Skeletonema marinoi-dohrnii complex</taxon>
    </lineage>
</organism>
<dbReference type="GO" id="GO:0030170">
    <property type="term" value="F:pyridoxal phosphate binding"/>
    <property type="evidence" value="ECO:0007669"/>
    <property type="project" value="InterPro"/>
</dbReference>
<keyword evidence="6 12" id="KW-0032">Aminotransferase</keyword>
<dbReference type="InterPro" id="IPR005814">
    <property type="entry name" value="Aminotrans_3"/>
</dbReference>